<protein>
    <recommendedName>
        <fullName evidence="2">Thromboxane A2 receptor</fullName>
    </recommendedName>
    <alternativeName>
        <fullName evidence="12">Prostanoid TP receptor</fullName>
    </alternativeName>
</protein>
<comment type="subcellular location">
    <subcellularLocation>
        <location evidence="1">Cell membrane</location>
        <topology evidence="1">Multi-pass membrane protein</topology>
    </subcellularLocation>
</comment>
<dbReference type="KEGG" id="loc:102698082"/>
<keyword evidence="9" id="KW-0675">Receptor</keyword>
<dbReference type="InterPro" id="IPR017452">
    <property type="entry name" value="GPCR_Rhodpsn_7TM"/>
</dbReference>
<dbReference type="HOGENOM" id="CLU_045991_0_2_1"/>
<reference evidence="15" key="2">
    <citation type="submission" date="2025-08" db="UniProtKB">
        <authorList>
            <consortium name="Ensembl"/>
        </authorList>
    </citation>
    <scope>IDENTIFICATION</scope>
</reference>
<evidence type="ECO:0000256" key="8">
    <source>
        <dbReference type="ARBA" id="ARBA00023157"/>
    </source>
</evidence>
<keyword evidence="5 13" id="KW-1133">Transmembrane helix</keyword>
<evidence type="ECO:0000256" key="10">
    <source>
        <dbReference type="ARBA" id="ARBA00023180"/>
    </source>
</evidence>
<dbReference type="InterPro" id="IPR001105">
    <property type="entry name" value="Thbox_rcpt"/>
</dbReference>
<dbReference type="InParanoid" id="W5N2C2"/>
<feature type="domain" description="G-protein coupled receptors family 1 profile" evidence="14">
    <location>
        <begin position="37"/>
        <end position="315"/>
    </location>
</feature>
<dbReference type="eggNOG" id="KOG3656">
    <property type="taxonomic scope" value="Eukaryota"/>
</dbReference>
<accession>W5N2C2</accession>
<dbReference type="SUPFAM" id="SSF81321">
    <property type="entry name" value="Family A G protein-coupled receptor-like"/>
    <property type="match status" value="1"/>
</dbReference>
<reference evidence="16" key="1">
    <citation type="submission" date="2011-12" db="EMBL/GenBank/DDBJ databases">
        <title>The Draft Genome of Lepisosteus oculatus.</title>
        <authorList>
            <consortium name="The Broad Institute Genome Assembly &amp; Analysis Group"/>
            <consortium name="Computational R&amp;D Group"/>
            <consortium name="and Sequencing Platform"/>
            <person name="Di Palma F."/>
            <person name="Alfoldi J."/>
            <person name="Johnson J."/>
            <person name="Berlin A."/>
            <person name="Gnerre S."/>
            <person name="Jaffe D."/>
            <person name="MacCallum I."/>
            <person name="Young S."/>
            <person name="Walker B.J."/>
            <person name="Lander E.S."/>
            <person name="Lindblad-Toh K."/>
        </authorList>
    </citation>
    <scope>NUCLEOTIDE SEQUENCE [LARGE SCALE GENOMIC DNA]</scope>
</reference>
<feature type="transmembrane region" description="Helical" evidence="13">
    <location>
        <begin position="23"/>
        <end position="46"/>
    </location>
</feature>
<dbReference type="InterPro" id="IPR008365">
    <property type="entry name" value="Prostanoid_rcpt"/>
</dbReference>
<evidence type="ECO:0000256" key="1">
    <source>
        <dbReference type="ARBA" id="ARBA00004651"/>
    </source>
</evidence>
<dbReference type="GO" id="GO:0007204">
    <property type="term" value="P:positive regulation of cytosolic calcium ion concentration"/>
    <property type="evidence" value="ECO:0000318"/>
    <property type="project" value="GO_Central"/>
</dbReference>
<evidence type="ECO:0000256" key="9">
    <source>
        <dbReference type="ARBA" id="ARBA00023170"/>
    </source>
</evidence>
<evidence type="ECO:0000256" key="4">
    <source>
        <dbReference type="ARBA" id="ARBA00022692"/>
    </source>
</evidence>
<dbReference type="GeneTree" id="ENSGT01050000244902"/>
<evidence type="ECO:0000256" key="12">
    <source>
        <dbReference type="ARBA" id="ARBA00029815"/>
    </source>
</evidence>
<keyword evidence="7 13" id="KW-0472">Membrane</keyword>
<keyword evidence="11" id="KW-0807">Transducer</keyword>
<keyword evidence="3" id="KW-1003">Cell membrane</keyword>
<evidence type="ECO:0000256" key="2">
    <source>
        <dbReference type="ARBA" id="ARBA00017628"/>
    </source>
</evidence>
<dbReference type="PRINTS" id="PR00429">
    <property type="entry name" value="THROMBOXANER"/>
</dbReference>
<dbReference type="AlphaFoldDB" id="W5N2C2"/>
<organism evidence="15 16">
    <name type="scientific">Lepisosteus oculatus</name>
    <name type="common">Spotted gar</name>
    <dbReference type="NCBI Taxonomy" id="7918"/>
    <lineage>
        <taxon>Eukaryota</taxon>
        <taxon>Metazoa</taxon>
        <taxon>Chordata</taxon>
        <taxon>Craniata</taxon>
        <taxon>Vertebrata</taxon>
        <taxon>Euteleostomi</taxon>
        <taxon>Actinopterygii</taxon>
        <taxon>Neopterygii</taxon>
        <taxon>Holostei</taxon>
        <taxon>Semionotiformes</taxon>
        <taxon>Lepisosteidae</taxon>
        <taxon>Lepisosteus</taxon>
    </lineage>
</organism>
<dbReference type="GO" id="GO:0004960">
    <property type="term" value="F:thromboxane receptor activity"/>
    <property type="evidence" value="ECO:0007669"/>
    <property type="project" value="InterPro"/>
</dbReference>
<dbReference type="Gene3D" id="1.20.1070.10">
    <property type="entry name" value="Rhodopsin 7-helix transmembrane proteins"/>
    <property type="match status" value="1"/>
</dbReference>
<dbReference type="Proteomes" id="UP000018468">
    <property type="component" value="Linkage group LG7"/>
</dbReference>
<feature type="transmembrane region" description="Helical" evidence="13">
    <location>
        <begin position="58"/>
        <end position="83"/>
    </location>
</feature>
<dbReference type="RefSeq" id="XP_006632549.1">
    <property type="nucleotide sequence ID" value="XM_006632486.2"/>
</dbReference>
<proteinExistence type="predicted"/>
<keyword evidence="16" id="KW-1185">Reference proteome</keyword>
<sequence length="358" mass="40650">MQNNTSNTCSISNTTDPTANRQSVVYCVMLFTTGFVGNTIALWILYRHKTNTRYNHVSVFYVLVTGLVWTDLLGKILLSPMVMASYALSKCLTDLSDHLCQTFASLMAFFGLCSMLILLTMALECLLSIGHPYFYQQHITKKRALLFLLGIYAICLVFCLMPAFKIGRYRQYHPGTWCFISMSETKPEDKAFSVLYATLILVMILAIVVCNITVKINLLKMYKLSRRQNSWSASFDVTTGEGTCQPPKSRHPEELDHLILLGLMTLIFLICSVPITVRAYIGAFSPGEPRAEEEEKDLNALRFLSVNSIVDPWVFIIFRTSLCRTLVHKLVEKLCHSQRRRSSLHQQEPVSQQKATET</sequence>
<dbReference type="GO" id="GO:0005886">
    <property type="term" value="C:plasma membrane"/>
    <property type="evidence" value="ECO:0000318"/>
    <property type="project" value="GO_Central"/>
</dbReference>
<dbReference type="EMBL" id="AHAT01019077">
    <property type="status" value="NOT_ANNOTATED_CDS"/>
    <property type="molecule type" value="Genomic_DNA"/>
</dbReference>
<evidence type="ECO:0000256" key="13">
    <source>
        <dbReference type="SAM" id="Phobius"/>
    </source>
</evidence>
<feature type="transmembrane region" description="Helical" evidence="13">
    <location>
        <begin position="194"/>
        <end position="218"/>
    </location>
</feature>
<dbReference type="FunFam" id="1.20.1070.10:FF:000175">
    <property type="entry name" value="Prostaglandin D2 receptor"/>
    <property type="match status" value="1"/>
</dbReference>
<dbReference type="PRINTS" id="PR01788">
    <property type="entry name" value="PROSTANOIDR"/>
</dbReference>
<keyword evidence="10" id="KW-0325">Glycoprotein</keyword>
<evidence type="ECO:0000256" key="5">
    <source>
        <dbReference type="ARBA" id="ARBA00022989"/>
    </source>
</evidence>
<dbReference type="Pfam" id="PF00001">
    <property type="entry name" value="7tm_1"/>
    <property type="match status" value="1"/>
</dbReference>
<evidence type="ECO:0000259" key="14">
    <source>
        <dbReference type="PROSITE" id="PS50262"/>
    </source>
</evidence>
<keyword evidence="4 13" id="KW-0812">Transmembrane</keyword>
<evidence type="ECO:0000256" key="11">
    <source>
        <dbReference type="ARBA" id="ARBA00023224"/>
    </source>
</evidence>
<dbReference type="PROSITE" id="PS50262">
    <property type="entry name" value="G_PROTEIN_RECEP_F1_2"/>
    <property type="match status" value="1"/>
</dbReference>
<dbReference type="OrthoDB" id="5959154at2759"/>
<dbReference type="InterPro" id="IPR000276">
    <property type="entry name" value="GPCR_Rhodpsn"/>
</dbReference>
<feature type="transmembrane region" description="Helical" evidence="13">
    <location>
        <begin position="144"/>
        <end position="164"/>
    </location>
</feature>
<dbReference type="Bgee" id="ENSLOCG00000012020">
    <property type="expression patterns" value="Expressed in pharyngeal gill and 11 other cell types or tissues"/>
</dbReference>
<feature type="transmembrane region" description="Helical" evidence="13">
    <location>
        <begin position="258"/>
        <end position="281"/>
    </location>
</feature>
<dbReference type="PANTHER" id="PTHR11866:SF14">
    <property type="entry name" value="PROSTAGLANDIN D2 RECEPTOR"/>
    <property type="match status" value="1"/>
</dbReference>
<evidence type="ECO:0000256" key="6">
    <source>
        <dbReference type="ARBA" id="ARBA00023040"/>
    </source>
</evidence>
<reference evidence="15" key="3">
    <citation type="submission" date="2025-09" db="UniProtKB">
        <authorList>
            <consortium name="Ensembl"/>
        </authorList>
    </citation>
    <scope>IDENTIFICATION</scope>
</reference>
<evidence type="ECO:0000313" key="16">
    <source>
        <dbReference type="Proteomes" id="UP000018468"/>
    </source>
</evidence>
<keyword evidence="8" id="KW-1015">Disulfide bond</keyword>
<dbReference type="GO" id="GO:0006954">
    <property type="term" value="P:inflammatory response"/>
    <property type="evidence" value="ECO:0000318"/>
    <property type="project" value="GO_Central"/>
</dbReference>
<dbReference type="GO" id="GO:0004956">
    <property type="term" value="F:prostaglandin D receptor activity"/>
    <property type="evidence" value="ECO:0000318"/>
    <property type="project" value="GO_Central"/>
</dbReference>
<feature type="transmembrane region" description="Helical" evidence="13">
    <location>
        <begin position="103"/>
        <end position="123"/>
    </location>
</feature>
<keyword evidence="6" id="KW-0297">G-protein coupled receptor</keyword>
<evidence type="ECO:0000256" key="7">
    <source>
        <dbReference type="ARBA" id="ARBA00023136"/>
    </source>
</evidence>
<dbReference type="STRING" id="7918.ENSLOCP00000014781"/>
<dbReference type="GeneID" id="102698082"/>
<name>W5N2C2_LEPOC</name>
<evidence type="ECO:0000313" key="15">
    <source>
        <dbReference type="Ensembl" id="ENSLOCP00000014781.1"/>
    </source>
</evidence>
<evidence type="ECO:0000256" key="3">
    <source>
        <dbReference type="ARBA" id="ARBA00022475"/>
    </source>
</evidence>
<dbReference type="Ensembl" id="ENSLOCT00000014810.1">
    <property type="protein sequence ID" value="ENSLOCP00000014781.1"/>
    <property type="gene ID" value="ENSLOCG00000012020.1"/>
</dbReference>
<dbReference type="PANTHER" id="PTHR11866">
    <property type="entry name" value="G-PROTEIN COUPLED RECEPTOR FAMILY 1 MEMBER"/>
    <property type="match status" value="1"/>
</dbReference>
<dbReference type="OMA" id="NWHSNSC"/>